<dbReference type="Proteomes" id="UP000504610">
    <property type="component" value="Chromosome 2"/>
</dbReference>
<gene>
    <name evidence="5" type="primary">LOC108826469</name>
</gene>
<dbReference type="PANTHER" id="PTHR13068:SF225">
    <property type="entry name" value="TRANSCRIPTION TERMINATION FACTOR FAMILY PROTEIN"/>
    <property type="match status" value="1"/>
</dbReference>
<organism evidence="4 5">
    <name type="scientific">Raphanus sativus</name>
    <name type="common">Radish</name>
    <name type="synonym">Raphanus raphanistrum var. sativus</name>
    <dbReference type="NCBI Taxonomy" id="3726"/>
    <lineage>
        <taxon>Eukaryota</taxon>
        <taxon>Viridiplantae</taxon>
        <taxon>Streptophyta</taxon>
        <taxon>Embryophyta</taxon>
        <taxon>Tracheophyta</taxon>
        <taxon>Spermatophyta</taxon>
        <taxon>Magnoliopsida</taxon>
        <taxon>eudicotyledons</taxon>
        <taxon>Gunneridae</taxon>
        <taxon>Pentapetalae</taxon>
        <taxon>rosids</taxon>
        <taxon>malvids</taxon>
        <taxon>Brassicales</taxon>
        <taxon>Brassicaceae</taxon>
        <taxon>Brassiceae</taxon>
        <taxon>Raphanus</taxon>
    </lineage>
</organism>
<keyword evidence="4" id="KW-1185">Reference proteome</keyword>
<dbReference type="GO" id="GO:0006353">
    <property type="term" value="P:DNA-templated transcription termination"/>
    <property type="evidence" value="ECO:0007669"/>
    <property type="project" value="UniProtKB-KW"/>
</dbReference>
<comment type="similarity">
    <text evidence="1">Belongs to the mTERF family.</text>
</comment>
<accession>A0A6J0L5D2</accession>
<dbReference type="InterPro" id="IPR003690">
    <property type="entry name" value="MTERF"/>
</dbReference>
<dbReference type="GO" id="GO:0005737">
    <property type="term" value="C:cytoplasm"/>
    <property type="evidence" value="ECO:0007669"/>
    <property type="project" value="UniProtKB-ARBA"/>
</dbReference>
<keyword evidence="3" id="KW-0809">Transit peptide</keyword>
<dbReference type="GeneID" id="108826469"/>
<name>A0A6J0L5D2_RAPSA</name>
<dbReference type="InterPro" id="IPR038538">
    <property type="entry name" value="MTERF_sf"/>
</dbReference>
<evidence type="ECO:0000256" key="1">
    <source>
        <dbReference type="ARBA" id="ARBA00007692"/>
    </source>
</evidence>
<sequence>MSLTRNPRRSLTSLLNRVSPKVPTFKPQPSAINPRRSLATTAAVISKLPRNEVRRMAQAAMFDYFYNNRGLQFLIAESMSRNAPLFNDTLLQKLHDVSAASSGDDVIRSITRFLLYHPVNEFEPFFESLGLKPSEFSPLVPCDKMFLNEDAFLLENYHVFWNYGVGREKMGKIFKEAREVFGYESGVLVSKIEAFECLGFSKVFVSKLIVCTPRILIGDVSVELVVRVVERLRGMGFGLDWVGENLSEEGSYDWRCVNRCLNFLGDLCGGDESEVVELIRNRPGLVFEESGEWTMMLTGFQTKLGLSRRELAPFFLKLPQSQELGKCVSNLRHCFLFLRGIKMEAYEIGEVFRGHSHWLGVSRLKHTSTFLNALKGGKKRLCQVIQENPEEMKKWTMGLRVQPLPGTGVVDVVGSKAMKARFLLELGYEEDSEEMEKALRCFRGRGSELRERFDFLLSLGLSEREAKDMVRASPDVLTQASGVLEAKVNYLVNELGYPLSTLVAFPSCLKYTLERMKLRFAMFYWLQERGKADAKLAISTILVYSDKSFVTRFVNRHPDGPKHFEELKKNATL</sequence>
<keyword evidence="2" id="KW-0804">Transcription</keyword>
<evidence type="ECO:0000256" key="3">
    <source>
        <dbReference type="ARBA" id="ARBA00022946"/>
    </source>
</evidence>
<keyword evidence="2" id="KW-0805">Transcription regulation</keyword>
<dbReference type="GO" id="GO:0003676">
    <property type="term" value="F:nucleic acid binding"/>
    <property type="evidence" value="ECO:0007669"/>
    <property type="project" value="InterPro"/>
</dbReference>
<dbReference type="Gene3D" id="1.25.70.10">
    <property type="entry name" value="Transcription termination factor 3, mitochondrial"/>
    <property type="match status" value="2"/>
</dbReference>
<evidence type="ECO:0000256" key="2">
    <source>
        <dbReference type="ARBA" id="ARBA00022472"/>
    </source>
</evidence>
<reference evidence="4" key="1">
    <citation type="journal article" date="2019" name="Database">
        <title>The radish genome database (RadishGD): an integrated information resource for radish genomics.</title>
        <authorList>
            <person name="Yu H.J."/>
            <person name="Baek S."/>
            <person name="Lee Y.J."/>
            <person name="Cho A."/>
            <person name="Mun J.H."/>
        </authorList>
    </citation>
    <scope>NUCLEOTIDE SEQUENCE [LARGE SCALE GENOMIC DNA]</scope>
    <source>
        <strain evidence="4">cv. WK10039</strain>
    </source>
</reference>
<dbReference type="KEGG" id="rsz:108826469"/>
<dbReference type="SMART" id="SM00733">
    <property type="entry name" value="Mterf"/>
    <property type="match status" value="6"/>
</dbReference>
<evidence type="ECO:0000313" key="4">
    <source>
        <dbReference type="Proteomes" id="UP000504610"/>
    </source>
</evidence>
<evidence type="ECO:0000313" key="5">
    <source>
        <dbReference type="RefSeq" id="XP_018455352.2"/>
    </source>
</evidence>
<keyword evidence="2" id="KW-0806">Transcription termination</keyword>
<reference evidence="5" key="2">
    <citation type="submission" date="2025-08" db="UniProtKB">
        <authorList>
            <consortium name="RefSeq"/>
        </authorList>
    </citation>
    <scope>IDENTIFICATION</scope>
    <source>
        <tissue evidence="5">Leaf</tissue>
    </source>
</reference>
<dbReference type="PANTHER" id="PTHR13068">
    <property type="entry name" value="CGI-12 PROTEIN-RELATED"/>
    <property type="match status" value="1"/>
</dbReference>
<dbReference type="RefSeq" id="XP_018455352.2">
    <property type="nucleotide sequence ID" value="XM_018599850.2"/>
</dbReference>
<dbReference type="AlphaFoldDB" id="A0A6J0L5D2"/>
<dbReference type="Pfam" id="PF02536">
    <property type="entry name" value="mTERF"/>
    <property type="match status" value="2"/>
</dbReference>
<protein>
    <submittedName>
        <fullName evidence="5">Transcription termination factor MTEF18, mitochondrial-like</fullName>
    </submittedName>
</protein>
<dbReference type="OrthoDB" id="764594at2759"/>
<proteinExistence type="inferred from homology"/>